<evidence type="ECO:0000313" key="1">
    <source>
        <dbReference type="EMBL" id="MEQ2456185.1"/>
    </source>
</evidence>
<name>A0ABV1ENL5_9FIRM</name>
<dbReference type="EMBL" id="JBBMFT010000003">
    <property type="protein sequence ID" value="MEQ2456185.1"/>
    <property type="molecule type" value="Genomic_DNA"/>
</dbReference>
<dbReference type="Gene3D" id="3.90.1710.10">
    <property type="entry name" value="Enterococcus faecalis V583 domain"/>
    <property type="match status" value="1"/>
</dbReference>
<dbReference type="RefSeq" id="WP_349139771.1">
    <property type="nucleotide sequence ID" value="NZ_JBBMFT010000003.1"/>
</dbReference>
<sequence>MIQQANQEALTRLKRASPRLVDIRRAGDVLEGFDRSTILHAGPPIDYPQMCAPMQEAVHAVLIYEGLAENRDAAAKLAASGKIRYLTCHERGVVGPMTGVTSYSMPLLVVRNETYGNLAFSTINEGAGDVIRFGGCTDNTIRRLKWIETVLAPRLKQAVDLLGGLDLSAIMSQALSMGDELHMRNIAASMVLLHRLAAPLSQVCPPEELREIMTFLTSRNDQFFLNFAMAANKSAADAAEGVPNSTLVTAIARNGVEVGIRVSGMPGRWFTAPAPLVKGLYFSGYSEEDANPDLGDSAIMEVNGFGAFAMAASPAIVRLIGIPDTDEANEFTQLMRAITVGEHQNYTIPGQNFAGLPLGIDLMKVVDTGIEPGLNTAIVSKQPGVGMIGAGLSRVPFAAFAKALIAFDEMIRERGE</sequence>
<protein>
    <submittedName>
        <fullName evidence="1">DUF1116 domain-containing protein</fullName>
    </submittedName>
</protein>
<accession>A0ABV1ENL5</accession>
<evidence type="ECO:0000313" key="2">
    <source>
        <dbReference type="Proteomes" id="UP001440599"/>
    </source>
</evidence>
<dbReference type="Gene3D" id="1.10.10.660">
    <property type="entry name" value="conserved protein of unknown function from Enterococcus faecalis V583"/>
    <property type="match status" value="1"/>
</dbReference>
<organism evidence="1 2">
    <name type="scientific">Flavonifractor hominis</name>
    <dbReference type="NCBI Taxonomy" id="3133178"/>
    <lineage>
        <taxon>Bacteria</taxon>
        <taxon>Bacillati</taxon>
        <taxon>Bacillota</taxon>
        <taxon>Clostridia</taxon>
        <taxon>Eubacteriales</taxon>
        <taxon>Oscillospiraceae</taxon>
        <taxon>Flavonifractor</taxon>
    </lineage>
</organism>
<dbReference type="Proteomes" id="UP001440599">
    <property type="component" value="Unassembled WGS sequence"/>
</dbReference>
<dbReference type="Gene3D" id="3.90.1700.10">
    <property type="entry name" value="v583 domain like"/>
    <property type="match status" value="1"/>
</dbReference>
<proteinExistence type="predicted"/>
<keyword evidence="2" id="KW-1185">Reference proteome</keyword>
<dbReference type="InterPro" id="IPR009499">
    <property type="entry name" value="AllG-like"/>
</dbReference>
<comment type="caution">
    <text evidence="1">The sequence shown here is derived from an EMBL/GenBank/DDBJ whole genome shotgun (WGS) entry which is preliminary data.</text>
</comment>
<gene>
    <name evidence="1" type="ORF">WMO45_06580</name>
</gene>
<dbReference type="Pfam" id="PF06545">
    <property type="entry name" value="AllG"/>
    <property type="match status" value="1"/>
</dbReference>
<dbReference type="InterPro" id="IPR024033">
    <property type="entry name" value="OXTCase_su_AllG_h-dom"/>
</dbReference>
<reference evidence="1 2" key="1">
    <citation type="submission" date="2024-03" db="EMBL/GenBank/DDBJ databases">
        <title>Human intestinal bacterial collection.</title>
        <authorList>
            <person name="Pauvert C."/>
            <person name="Hitch T.C.A."/>
            <person name="Clavel T."/>
        </authorList>
    </citation>
    <scope>NUCLEOTIDE SEQUENCE [LARGE SCALE GENOMIC DNA]</scope>
    <source>
        <strain evidence="1 2">CLA-AP-H34</strain>
    </source>
</reference>